<dbReference type="FunFam" id="3.30.40.10:FF:000041">
    <property type="entry name" value="E3 ubiquitin-protein ligase SINAT3"/>
    <property type="match status" value="1"/>
</dbReference>
<evidence type="ECO:0000256" key="6">
    <source>
        <dbReference type="ARBA" id="ARBA00022771"/>
    </source>
</evidence>
<dbReference type="PANTHER" id="PTHR45877:SF2">
    <property type="entry name" value="E3 UBIQUITIN-PROTEIN LIGASE SINA-RELATED"/>
    <property type="match status" value="1"/>
</dbReference>
<evidence type="ECO:0000313" key="13">
    <source>
        <dbReference type="Proteomes" id="UP000494165"/>
    </source>
</evidence>
<feature type="domain" description="SIAH-type" evidence="11">
    <location>
        <begin position="49"/>
        <end position="108"/>
    </location>
</feature>
<accession>A0A8S1CGD7</accession>
<gene>
    <name evidence="12" type="ORF">CLODIP_2_CD08432</name>
</gene>
<comment type="pathway">
    <text evidence="2 10">Protein modification; protein ubiquitination.</text>
</comment>
<dbReference type="InterPro" id="IPR018121">
    <property type="entry name" value="7-in-absentia-prot_TRAF-dom"/>
</dbReference>
<evidence type="ECO:0000313" key="12">
    <source>
        <dbReference type="EMBL" id="CAB3368016.1"/>
    </source>
</evidence>
<comment type="function">
    <text evidence="10">E3 ubiquitin-protein ligase that mediates ubiquitination and subsequent proteasomal degradation of target proteins. E3 ubiquitin ligases accept ubiquitin from an E2 ubiquitin-conjugating enzyme in the form of a thioester and then directly transfers the ubiquitin to targeted substrates.</text>
</comment>
<organism evidence="12 13">
    <name type="scientific">Cloeon dipterum</name>
    <dbReference type="NCBI Taxonomy" id="197152"/>
    <lineage>
        <taxon>Eukaryota</taxon>
        <taxon>Metazoa</taxon>
        <taxon>Ecdysozoa</taxon>
        <taxon>Arthropoda</taxon>
        <taxon>Hexapoda</taxon>
        <taxon>Insecta</taxon>
        <taxon>Pterygota</taxon>
        <taxon>Palaeoptera</taxon>
        <taxon>Ephemeroptera</taxon>
        <taxon>Pisciforma</taxon>
        <taxon>Baetidae</taxon>
        <taxon>Cloeon</taxon>
    </lineage>
</organism>
<keyword evidence="7 10" id="KW-0833">Ubl conjugation pathway</keyword>
<dbReference type="Proteomes" id="UP000494165">
    <property type="component" value="Unassembled WGS sequence"/>
</dbReference>
<dbReference type="Pfam" id="PF21361">
    <property type="entry name" value="Sina_ZnF"/>
    <property type="match status" value="1"/>
</dbReference>
<dbReference type="Gene3D" id="3.30.40.10">
    <property type="entry name" value="Zinc/RING finger domain, C3HC4 (zinc finger)"/>
    <property type="match status" value="1"/>
</dbReference>
<dbReference type="GO" id="GO:0005737">
    <property type="term" value="C:cytoplasm"/>
    <property type="evidence" value="ECO:0007669"/>
    <property type="project" value="InterPro"/>
</dbReference>
<comment type="catalytic activity">
    <reaction evidence="1 10">
        <text>S-ubiquitinyl-[E2 ubiquitin-conjugating enzyme]-L-cysteine + [acceptor protein]-L-lysine = [E2 ubiquitin-conjugating enzyme]-L-cysteine + N(6)-ubiquitinyl-[acceptor protein]-L-lysine.</text>
        <dbReference type="EC" id="2.3.2.27"/>
    </reaction>
</comment>
<keyword evidence="13" id="KW-1185">Reference proteome</keyword>
<keyword evidence="5 10" id="KW-0479">Metal-binding</keyword>
<evidence type="ECO:0000256" key="5">
    <source>
        <dbReference type="ARBA" id="ARBA00022723"/>
    </source>
</evidence>
<dbReference type="AlphaFoldDB" id="A0A8S1CGD7"/>
<dbReference type="OrthoDB" id="8182903at2759"/>
<comment type="domain">
    <text evidence="10">The SBD domain (substrate-binding domain) mediates the interaction with substrate proteins. It is related to the TRAF family.</text>
</comment>
<keyword evidence="6 9" id="KW-0863">Zinc-finger</keyword>
<dbReference type="Pfam" id="PF03145">
    <property type="entry name" value="Sina_TRAF"/>
    <property type="match status" value="1"/>
</dbReference>
<evidence type="ECO:0000256" key="2">
    <source>
        <dbReference type="ARBA" id="ARBA00004906"/>
    </source>
</evidence>
<keyword evidence="4" id="KW-0808">Transferase</keyword>
<dbReference type="GO" id="GO:0008270">
    <property type="term" value="F:zinc ion binding"/>
    <property type="evidence" value="ECO:0007669"/>
    <property type="project" value="UniProtKB-KW"/>
</dbReference>
<name>A0A8S1CGD7_9INSE</name>
<dbReference type="GO" id="GO:0031624">
    <property type="term" value="F:ubiquitin conjugating enzyme binding"/>
    <property type="evidence" value="ECO:0007669"/>
    <property type="project" value="TreeGrafter"/>
</dbReference>
<sequence length="234" mass="26478">MDYMVPPIKQCENKHSTCSPCRAQLPTCPLCRGKLTEKRNIDLEKKAILVQFPCKFNMNGCDKMLRHDEKIKHEKNCPKMPVYSCATANCNWNGPMGRLAEHMKEKHAVMHSNQCEGDIYFRVSGILNLTGSDQWLMTATRHGRDFLILMSQMPPDKIIAFVLLIGSPSDAKHFRCRIALCNSNKRGIKNAKLSSILDIQKVRLDKNMLIFSKTDAQSIANDGAIQLQVSITKN</sequence>
<dbReference type="PROSITE" id="PS51081">
    <property type="entry name" value="ZF_SIAH"/>
    <property type="match status" value="1"/>
</dbReference>
<evidence type="ECO:0000256" key="9">
    <source>
        <dbReference type="PROSITE-ProRule" id="PRU00455"/>
    </source>
</evidence>
<dbReference type="EMBL" id="CADEPI010000035">
    <property type="protein sequence ID" value="CAB3368016.1"/>
    <property type="molecule type" value="Genomic_DNA"/>
</dbReference>
<dbReference type="EC" id="2.3.2.27" evidence="10"/>
<comment type="similarity">
    <text evidence="3 10">Belongs to the SINA (Seven in absentia) family.</text>
</comment>
<evidence type="ECO:0000256" key="8">
    <source>
        <dbReference type="ARBA" id="ARBA00022833"/>
    </source>
</evidence>
<dbReference type="InterPro" id="IPR004162">
    <property type="entry name" value="SINA-like_animal"/>
</dbReference>
<keyword evidence="8 10" id="KW-0862">Zinc</keyword>
<dbReference type="GO" id="GO:0043161">
    <property type="term" value="P:proteasome-mediated ubiquitin-dependent protein catabolic process"/>
    <property type="evidence" value="ECO:0007669"/>
    <property type="project" value="TreeGrafter"/>
</dbReference>
<dbReference type="InterPro" id="IPR013010">
    <property type="entry name" value="Znf_SIAH"/>
</dbReference>
<comment type="domain">
    <text evidence="10">The RING-type zinc finger domain is essential for ubiquitin ligase activity.</text>
</comment>
<evidence type="ECO:0000256" key="4">
    <source>
        <dbReference type="ARBA" id="ARBA00022679"/>
    </source>
</evidence>
<dbReference type="InterPro" id="IPR008974">
    <property type="entry name" value="TRAF-like"/>
</dbReference>
<evidence type="ECO:0000256" key="7">
    <source>
        <dbReference type="ARBA" id="ARBA00022786"/>
    </source>
</evidence>
<proteinExistence type="inferred from homology"/>
<dbReference type="SUPFAM" id="SSF49599">
    <property type="entry name" value="TRAF domain-like"/>
    <property type="match status" value="1"/>
</dbReference>
<evidence type="ECO:0000256" key="10">
    <source>
        <dbReference type="RuleBase" id="RU201113"/>
    </source>
</evidence>
<dbReference type="Pfam" id="PF21362">
    <property type="entry name" value="Sina_RING"/>
    <property type="match status" value="1"/>
</dbReference>
<protein>
    <recommendedName>
        <fullName evidence="10">E3 ubiquitin-protein ligase</fullName>
        <ecNumber evidence="10">2.3.2.27</ecNumber>
    </recommendedName>
</protein>
<evidence type="ECO:0000256" key="3">
    <source>
        <dbReference type="ARBA" id="ARBA00009119"/>
    </source>
</evidence>
<evidence type="ECO:0000256" key="1">
    <source>
        <dbReference type="ARBA" id="ARBA00000900"/>
    </source>
</evidence>
<dbReference type="InterPro" id="IPR013083">
    <property type="entry name" value="Znf_RING/FYVE/PHD"/>
</dbReference>
<dbReference type="PANTHER" id="PTHR45877">
    <property type="entry name" value="E3 UBIQUITIN-PROTEIN LIGASE SIAH2"/>
    <property type="match status" value="1"/>
</dbReference>
<dbReference type="InterPro" id="IPR049548">
    <property type="entry name" value="Sina-like_RING"/>
</dbReference>
<dbReference type="Gene3D" id="2.60.210.10">
    <property type="entry name" value="Apoptosis, Tumor Necrosis Factor Receptor Associated Protein 2, Chain A"/>
    <property type="match status" value="1"/>
</dbReference>
<comment type="caution">
    <text evidence="12">The sequence shown here is derived from an EMBL/GenBank/DDBJ whole genome shotgun (WGS) entry which is preliminary data.</text>
</comment>
<evidence type="ECO:0000259" key="11">
    <source>
        <dbReference type="PROSITE" id="PS51081"/>
    </source>
</evidence>
<dbReference type="GO" id="GO:0061630">
    <property type="term" value="F:ubiquitin protein ligase activity"/>
    <property type="evidence" value="ECO:0007669"/>
    <property type="project" value="UniProtKB-EC"/>
</dbReference>
<reference evidence="12 13" key="1">
    <citation type="submission" date="2020-04" db="EMBL/GenBank/DDBJ databases">
        <authorList>
            <person name="Alioto T."/>
            <person name="Alioto T."/>
            <person name="Gomez Garrido J."/>
        </authorList>
    </citation>
    <scope>NUCLEOTIDE SEQUENCE [LARGE SCALE GENOMIC DNA]</scope>
</reference>